<name>A0AAE4C3G3_9FLAO</name>
<evidence type="ECO:0000313" key="3">
    <source>
        <dbReference type="Proteomes" id="UP001184861"/>
    </source>
</evidence>
<reference evidence="2" key="1">
    <citation type="submission" date="2023-07" db="EMBL/GenBank/DDBJ databases">
        <title>Sorghum-associated microbial communities from plants grown in Nebraska, USA.</title>
        <authorList>
            <person name="Schachtman D."/>
        </authorList>
    </citation>
    <scope>NUCLEOTIDE SEQUENCE</scope>
    <source>
        <strain evidence="2">DS2360</strain>
    </source>
</reference>
<keyword evidence="1" id="KW-0472">Membrane</keyword>
<organism evidence="2 3">
    <name type="scientific">Chryseobacterium rhizosphaerae</name>
    <dbReference type="NCBI Taxonomy" id="395937"/>
    <lineage>
        <taxon>Bacteria</taxon>
        <taxon>Pseudomonadati</taxon>
        <taxon>Bacteroidota</taxon>
        <taxon>Flavobacteriia</taxon>
        <taxon>Flavobacteriales</taxon>
        <taxon>Weeksellaceae</taxon>
        <taxon>Chryseobacterium group</taxon>
        <taxon>Chryseobacterium</taxon>
    </lineage>
</organism>
<feature type="transmembrane region" description="Helical" evidence="1">
    <location>
        <begin position="20"/>
        <end position="39"/>
    </location>
</feature>
<dbReference type="Proteomes" id="UP001184861">
    <property type="component" value="Unassembled WGS sequence"/>
</dbReference>
<keyword evidence="1" id="KW-1133">Transmembrane helix</keyword>
<dbReference type="RefSeq" id="WP_309945084.1">
    <property type="nucleotide sequence ID" value="NZ_JAVDQY010000001.1"/>
</dbReference>
<dbReference type="AlphaFoldDB" id="A0AAE4C3G3"/>
<gene>
    <name evidence="2" type="ORF">J2787_000990</name>
</gene>
<dbReference type="EMBL" id="JAVDQY010000001">
    <property type="protein sequence ID" value="MDR6525620.1"/>
    <property type="molecule type" value="Genomic_DNA"/>
</dbReference>
<accession>A0AAE4C3G3</accession>
<evidence type="ECO:0000256" key="1">
    <source>
        <dbReference type="SAM" id="Phobius"/>
    </source>
</evidence>
<sequence length="84" mass="9697">MKQLRKVYNLEQITLSKANFYELALFFFPNGMAVARLIFNTQTQKYGLSYTKRYYAGNQPLAGASILLVLRIKIKSLALQGFWL</sequence>
<comment type="caution">
    <text evidence="2">The sequence shown here is derived from an EMBL/GenBank/DDBJ whole genome shotgun (WGS) entry which is preliminary data.</text>
</comment>
<protein>
    <submittedName>
        <fullName evidence="2">Uncharacterized protein</fullName>
    </submittedName>
</protein>
<proteinExistence type="predicted"/>
<keyword evidence="1" id="KW-0812">Transmembrane</keyword>
<evidence type="ECO:0000313" key="2">
    <source>
        <dbReference type="EMBL" id="MDR6525620.1"/>
    </source>
</evidence>